<feature type="repeat" description="ANK" evidence="3">
    <location>
        <begin position="439"/>
        <end position="474"/>
    </location>
</feature>
<dbReference type="PRINTS" id="PR01415">
    <property type="entry name" value="ANKYRIN"/>
</dbReference>
<feature type="repeat" description="ANK" evidence="3">
    <location>
        <begin position="72"/>
        <end position="104"/>
    </location>
</feature>
<sequence length="1069" mass="115860">GRSGEWSALFEKMPHTPRKTPFSPLTMSPPKCDEKGASGCSMELVRAVLSNDEEGVLNLIDENVDVNGLDEKGTSPLHLAAFFGHDAIVVALLDAGARVDARDHLWITPLHRACIRNNYNVVLTLLERGANPRSQCKRFMTPLHLAAQHNATKSAELLLTYAPDVIDKTDWNGCTALHHASYYGNVEFVQLLLGREANINAKNKQGRMAVHWASMGAHINVLRVLHESGAELNSRDSQSNTVLHYASISGDVDLVHFILQNATMTVDCASVDGCTALHYAVNNGRSRVVETLLNNGADPNLTCGAQAFSALHLSAGSTEGTLCCELLLKAGCNIAQRSGDGSTALHYACEFGRIARTKMLVDRGAPVNAVNEEGISPLHVAARFGHDIIVRFLIESGANLDLQTSDGETALHLAAYRGFLNVARALCENGCNIHLVDSNNRTALHVAAQSTNPNSEFVVECLLSVGIEPQARDLSGRSALHYAARNCVSSIIYKLLNAGAEVDIQDIYGFTPLHYAATLKNDSAFKCIKLMCRANDSCVQRADVNGFLPIHYAVFADNVDVTMLLADVMNNISVPSSQMPLQMTLYHLAARYRHSQLLHKLLAFYHMRSLNLDKDLAAKLNNTIGLEADANGRIPMHYAMSQGCRSCMEILLGTAIRKRALICKDNNGITPVHAAAARGNVECLTQAIGILKTMDVNVLDKKSRTPMMFAVGNGRWDCAEAMMASEKVDYSCVDSAGRGLMHRAVVMCDVKQCAELIKRGANFKAADCAKVTPLHLAAKTGNAGLVQLLVSHNADVAEDANGLSPFEWAAAGGSVAVLELLKNTRRRASMFISLLIAASCNRLNVCKYLLDELPECVSAVDARGWTALHYAARAGYVDVVEVLVERGAETSAIDGQLRTPLMLCTMCSDRVNSVGVAEILMAAGASVVLRDIDGNSALHLACMSRNEDVAQYILKHLDAPEPDHQAEHIVNSVNNRKETLLHLACKAGMVNFLTDVVVFSPYSIAVRDERGRVPVLAPIEDDDVAECASFLITILMDNPQTARTSLLSSGRLSRKRSSTETTEADGEFY</sequence>
<dbReference type="WBParaSite" id="PgR077_g016_t05">
    <property type="protein sequence ID" value="PgR077_g016_t05"/>
    <property type="gene ID" value="PgR077_g016"/>
</dbReference>
<dbReference type="AlphaFoldDB" id="A0A915C0V6"/>
<feature type="repeat" description="ANK" evidence="3">
    <location>
        <begin position="272"/>
        <end position="304"/>
    </location>
</feature>
<dbReference type="Proteomes" id="UP000887569">
    <property type="component" value="Unplaced"/>
</dbReference>
<evidence type="ECO:0000256" key="2">
    <source>
        <dbReference type="ARBA" id="ARBA00023043"/>
    </source>
</evidence>
<dbReference type="Pfam" id="PF12796">
    <property type="entry name" value="Ank_2"/>
    <property type="match status" value="7"/>
</dbReference>
<dbReference type="PANTHER" id="PTHR24198">
    <property type="entry name" value="ANKYRIN REPEAT AND PROTEIN KINASE DOMAIN-CONTAINING PROTEIN"/>
    <property type="match status" value="1"/>
</dbReference>
<feature type="repeat" description="ANK" evidence="3">
    <location>
        <begin position="108"/>
        <end position="137"/>
    </location>
</feature>
<feature type="repeat" description="ANK" evidence="3">
    <location>
        <begin position="373"/>
        <end position="405"/>
    </location>
</feature>
<dbReference type="SMART" id="SM00248">
    <property type="entry name" value="ANK"/>
    <property type="match status" value="27"/>
</dbReference>
<feature type="repeat" description="ANK" evidence="3">
    <location>
        <begin position="475"/>
        <end position="507"/>
    </location>
</feature>
<dbReference type="InterPro" id="IPR036770">
    <property type="entry name" value="Ankyrin_rpt-contain_sf"/>
</dbReference>
<organism evidence="5 7">
    <name type="scientific">Parascaris univalens</name>
    <name type="common">Nematode worm</name>
    <dbReference type="NCBI Taxonomy" id="6257"/>
    <lineage>
        <taxon>Eukaryota</taxon>
        <taxon>Metazoa</taxon>
        <taxon>Ecdysozoa</taxon>
        <taxon>Nematoda</taxon>
        <taxon>Chromadorea</taxon>
        <taxon>Rhabditida</taxon>
        <taxon>Spirurina</taxon>
        <taxon>Ascaridomorpha</taxon>
        <taxon>Ascaridoidea</taxon>
        <taxon>Ascarididae</taxon>
        <taxon>Parascaris</taxon>
    </lineage>
</organism>
<dbReference type="Gene3D" id="1.25.40.20">
    <property type="entry name" value="Ankyrin repeat-containing domain"/>
    <property type="match status" value="8"/>
</dbReference>
<evidence type="ECO:0000256" key="1">
    <source>
        <dbReference type="ARBA" id="ARBA00022737"/>
    </source>
</evidence>
<feature type="repeat" description="ANK" evidence="3">
    <location>
        <begin position="172"/>
        <end position="204"/>
    </location>
</feature>
<protein>
    <submittedName>
        <fullName evidence="6 7">Ankyrin repeat protein</fullName>
    </submittedName>
</protein>
<evidence type="ECO:0000313" key="6">
    <source>
        <dbReference type="WBParaSite" id="PgR077_g016_t04"/>
    </source>
</evidence>
<name>A0A915C0V6_PARUN</name>
<reference evidence="6 7" key="1">
    <citation type="submission" date="2022-11" db="UniProtKB">
        <authorList>
            <consortium name="WormBaseParasite"/>
        </authorList>
    </citation>
    <scope>IDENTIFICATION</scope>
</reference>
<evidence type="ECO:0000313" key="5">
    <source>
        <dbReference type="Proteomes" id="UP000887569"/>
    </source>
</evidence>
<feature type="repeat" description="ANK" evidence="3">
    <location>
        <begin position="667"/>
        <end position="701"/>
    </location>
</feature>
<proteinExistence type="predicted"/>
<dbReference type="PROSITE" id="PS50088">
    <property type="entry name" value="ANK_REPEAT"/>
    <property type="match status" value="14"/>
</dbReference>
<dbReference type="Pfam" id="PF00023">
    <property type="entry name" value="Ank"/>
    <property type="match status" value="2"/>
</dbReference>
<dbReference type="Pfam" id="PF13606">
    <property type="entry name" value="Ank_3"/>
    <property type="match status" value="1"/>
</dbReference>
<feature type="repeat" description="ANK" evidence="3">
    <location>
        <begin position="340"/>
        <end position="372"/>
    </location>
</feature>
<evidence type="ECO:0000256" key="4">
    <source>
        <dbReference type="SAM" id="MobiDB-lite"/>
    </source>
</evidence>
<dbReference type="PROSITE" id="PS50297">
    <property type="entry name" value="ANK_REP_REGION"/>
    <property type="match status" value="13"/>
</dbReference>
<dbReference type="InterPro" id="IPR002110">
    <property type="entry name" value="Ankyrin_rpt"/>
</dbReference>
<dbReference type="WBParaSite" id="PgR077_g016_t04">
    <property type="protein sequence ID" value="PgR077_g016_t04"/>
    <property type="gene ID" value="PgR077_g016"/>
</dbReference>
<feature type="region of interest" description="Disordered" evidence="4">
    <location>
        <begin position="1"/>
        <end position="34"/>
    </location>
</feature>
<evidence type="ECO:0000256" key="3">
    <source>
        <dbReference type="PROSITE-ProRule" id="PRU00023"/>
    </source>
</evidence>
<accession>A0A915C0V6</accession>
<dbReference type="PANTHER" id="PTHR24198:SF192">
    <property type="entry name" value="SERINE_THREONINE-PROTEIN PHOSPHATASE 6 REGULATORY ANKYRIN REPEAT SUBUNIT A"/>
    <property type="match status" value="1"/>
</dbReference>
<keyword evidence="5" id="KW-1185">Reference proteome</keyword>
<evidence type="ECO:0000313" key="7">
    <source>
        <dbReference type="WBParaSite" id="PgR077_g016_t05"/>
    </source>
</evidence>
<feature type="region of interest" description="Disordered" evidence="4">
    <location>
        <begin position="1047"/>
        <end position="1069"/>
    </location>
</feature>
<keyword evidence="2 3" id="KW-0040">ANK repeat</keyword>
<dbReference type="SUPFAM" id="SSF48403">
    <property type="entry name" value="Ankyrin repeat"/>
    <property type="match status" value="4"/>
</dbReference>
<feature type="repeat" description="ANK" evidence="3">
    <location>
        <begin position="863"/>
        <end position="895"/>
    </location>
</feature>
<feature type="repeat" description="ANK" evidence="3">
    <location>
        <begin position="933"/>
        <end position="956"/>
    </location>
</feature>
<keyword evidence="1" id="KW-0677">Repeat</keyword>
<dbReference type="Pfam" id="PF13637">
    <property type="entry name" value="Ank_4"/>
    <property type="match status" value="1"/>
</dbReference>
<feature type="repeat" description="ANK" evidence="3">
    <location>
        <begin position="769"/>
        <end position="801"/>
    </location>
</feature>
<feature type="repeat" description="ANK" evidence="3">
    <location>
        <begin position="406"/>
        <end position="438"/>
    </location>
</feature>
<feature type="repeat" description="ANK" evidence="3">
    <location>
        <begin position="205"/>
        <end position="237"/>
    </location>
</feature>